<dbReference type="PROSITE" id="PS50110">
    <property type="entry name" value="RESPONSE_REGULATORY"/>
    <property type="match status" value="1"/>
</dbReference>
<gene>
    <name evidence="10" type="ORF">SAMN02745724_02913</name>
</gene>
<proteinExistence type="predicted"/>
<dbReference type="Pfam" id="PF00486">
    <property type="entry name" value="Trans_reg_C"/>
    <property type="match status" value="1"/>
</dbReference>
<dbReference type="InterPro" id="IPR001789">
    <property type="entry name" value="Sig_transdc_resp-reg_receiver"/>
</dbReference>
<keyword evidence="4 7" id="KW-0238">DNA-binding</keyword>
<dbReference type="SMART" id="SM00862">
    <property type="entry name" value="Trans_reg_C"/>
    <property type="match status" value="1"/>
</dbReference>
<dbReference type="GO" id="GO:0000976">
    <property type="term" value="F:transcription cis-regulatory region binding"/>
    <property type="evidence" value="ECO:0007669"/>
    <property type="project" value="TreeGrafter"/>
</dbReference>
<dbReference type="PANTHER" id="PTHR48111">
    <property type="entry name" value="REGULATOR OF RPOS"/>
    <property type="match status" value="1"/>
</dbReference>
<feature type="modified residue" description="4-aspartylphosphate" evidence="6">
    <location>
        <position position="56"/>
    </location>
</feature>
<feature type="DNA-binding region" description="OmpR/PhoB-type" evidence="7">
    <location>
        <begin position="130"/>
        <end position="227"/>
    </location>
</feature>
<evidence type="ECO:0000256" key="5">
    <source>
        <dbReference type="ARBA" id="ARBA00023163"/>
    </source>
</evidence>
<keyword evidence="2" id="KW-0902">Two-component regulatory system</keyword>
<protein>
    <submittedName>
        <fullName evidence="10">DNA-binding response regulator, OmpR family, contains REC and winged-helix (WHTH) domain</fullName>
    </submittedName>
</protein>
<dbReference type="InterPro" id="IPR036388">
    <property type="entry name" value="WH-like_DNA-bd_sf"/>
</dbReference>
<dbReference type="STRING" id="1123010.SAMN02745724_02913"/>
<evidence type="ECO:0000313" key="10">
    <source>
        <dbReference type="EMBL" id="SFC91930.1"/>
    </source>
</evidence>
<dbReference type="SUPFAM" id="SSF52172">
    <property type="entry name" value="CheY-like"/>
    <property type="match status" value="1"/>
</dbReference>
<sequence>MKSKGLNILIVEDQSDIAQNMIQYLESKGHVTDYASDGKQGLKLALENPFDVVILDIMMPKMSGLQVCESLREKATKYIPVLMLTARDTLDDKVKGFMVGTDDYLTKPFALEEMEVRCLALSRRHLLQKDNKICIGSLVIDRQTKQVQRNGIAVNLNAMNFDILLYLAQSYPQVVTRSELCQHLWGDDPTESDALRSHIYQLRQVIDKPFLLPVLKTVHGVGFTLLEHKNDA</sequence>
<dbReference type="OrthoDB" id="9802426at2"/>
<keyword evidence="5" id="KW-0804">Transcription</keyword>
<evidence type="ECO:0000256" key="1">
    <source>
        <dbReference type="ARBA" id="ARBA00022553"/>
    </source>
</evidence>
<dbReference type="Gene3D" id="1.10.10.10">
    <property type="entry name" value="Winged helix-like DNA-binding domain superfamily/Winged helix DNA-binding domain"/>
    <property type="match status" value="1"/>
</dbReference>
<dbReference type="Proteomes" id="UP000198862">
    <property type="component" value="Unassembled WGS sequence"/>
</dbReference>
<keyword evidence="11" id="KW-1185">Reference proteome</keyword>
<evidence type="ECO:0000256" key="4">
    <source>
        <dbReference type="ARBA" id="ARBA00023125"/>
    </source>
</evidence>
<dbReference type="InterPro" id="IPR039420">
    <property type="entry name" value="WalR-like"/>
</dbReference>
<dbReference type="EMBL" id="FOLO01000023">
    <property type="protein sequence ID" value="SFC91930.1"/>
    <property type="molecule type" value="Genomic_DNA"/>
</dbReference>
<dbReference type="CDD" id="cd00383">
    <property type="entry name" value="trans_reg_C"/>
    <property type="match status" value="1"/>
</dbReference>
<name>A0A1I1NDW7_9GAMM</name>
<dbReference type="CDD" id="cd17574">
    <property type="entry name" value="REC_OmpR"/>
    <property type="match status" value="1"/>
</dbReference>
<accession>A0A1I1NDW7</accession>
<dbReference type="InterPro" id="IPR011006">
    <property type="entry name" value="CheY-like_superfamily"/>
</dbReference>
<keyword evidence="3" id="KW-0805">Transcription regulation</keyword>
<dbReference type="AlphaFoldDB" id="A0A1I1NDW7"/>
<dbReference type="GO" id="GO:0032993">
    <property type="term" value="C:protein-DNA complex"/>
    <property type="evidence" value="ECO:0007669"/>
    <property type="project" value="TreeGrafter"/>
</dbReference>
<dbReference type="SMART" id="SM00448">
    <property type="entry name" value="REC"/>
    <property type="match status" value="1"/>
</dbReference>
<dbReference type="Gene3D" id="3.40.50.2300">
    <property type="match status" value="1"/>
</dbReference>
<dbReference type="PANTHER" id="PTHR48111:SF22">
    <property type="entry name" value="REGULATOR OF RPOS"/>
    <property type="match status" value="1"/>
</dbReference>
<evidence type="ECO:0000259" key="8">
    <source>
        <dbReference type="PROSITE" id="PS50110"/>
    </source>
</evidence>
<keyword evidence="1 6" id="KW-0597">Phosphoprotein</keyword>
<feature type="domain" description="Response regulatory" evidence="8">
    <location>
        <begin position="7"/>
        <end position="122"/>
    </location>
</feature>
<dbReference type="InterPro" id="IPR001867">
    <property type="entry name" value="OmpR/PhoB-type_DNA-bd"/>
</dbReference>
<evidence type="ECO:0000256" key="6">
    <source>
        <dbReference type="PROSITE-ProRule" id="PRU00169"/>
    </source>
</evidence>
<evidence type="ECO:0000256" key="3">
    <source>
        <dbReference type="ARBA" id="ARBA00023015"/>
    </source>
</evidence>
<evidence type="ECO:0000256" key="2">
    <source>
        <dbReference type="ARBA" id="ARBA00023012"/>
    </source>
</evidence>
<dbReference type="GO" id="GO:0000156">
    <property type="term" value="F:phosphorelay response regulator activity"/>
    <property type="evidence" value="ECO:0007669"/>
    <property type="project" value="TreeGrafter"/>
</dbReference>
<reference evidence="10 11" key="1">
    <citation type="submission" date="2016-10" db="EMBL/GenBank/DDBJ databases">
        <authorList>
            <person name="de Groot N.N."/>
        </authorList>
    </citation>
    <scope>NUCLEOTIDE SEQUENCE [LARGE SCALE GENOMIC DNA]</scope>
    <source>
        <strain evidence="10 11">DSM 6059</strain>
    </source>
</reference>
<dbReference type="RefSeq" id="WP_091985382.1">
    <property type="nucleotide sequence ID" value="NZ_FOLO01000023.1"/>
</dbReference>
<dbReference type="GO" id="GO:0005829">
    <property type="term" value="C:cytosol"/>
    <property type="evidence" value="ECO:0007669"/>
    <property type="project" value="TreeGrafter"/>
</dbReference>
<dbReference type="FunFam" id="3.40.50.2300:FF:000001">
    <property type="entry name" value="DNA-binding response regulator PhoB"/>
    <property type="match status" value="1"/>
</dbReference>
<feature type="domain" description="OmpR/PhoB-type" evidence="9">
    <location>
        <begin position="130"/>
        <end position="227"/>
    </location>
</feature>
<evidence type="ECO:0000259" key="9">
    <source>
        <dbReference type="PROSITE" id="PS51755"/>
    </source>
</evidence>
<evidence type="ECO:0000313" key="11">
    <source>
        <dbReference type="Proteomes" id="UP000198862"/>
    </source>
</evidence>
<dbReference type="Pfam" id="PF00072">
    <property type="entry name" value="Response_reg"/>
    <property type="match status" value="1"/>
</dbReference>
<dbReference type="PROSITE" id="PS51755">
    <property type="entry name" value="OMPR_PHOB"/>
    <property type="match status" value="1"/>
</dbReference>
<organism evidence="10 11">
    <name type="scientific">Pseudoalteromonas denitrificans DSM 6059</name>
    <dbReference type="NCBI Taxonomy" id="1123010"/>
    <lineage>
        <taxon>Bacteria</taxon>
        <taxon>Pseudomonadati</taxon>
        <taxon>Pseudomonadota</taxon>
        <taxon>Gammaproteobacteria</taxon>
        <taxon>Alteromonadales</taxon>
        <taxon>Pseudoalteromonadaceae</taxon>
        <taxon>Pseudoalteromonas</taxon>
    </lineage>
</organism>
<evidence type="ECO:0000256" key="7">
    <source>
        <dbReference type="PROSITE-ProRule" id="PRU01091"/>
    </source>
</evidence>
<dbReference type="GO" id="GO:0006355">
    <property type="term" value="P:regulation of DNA-templated transcription"/>
    <property type="evidence" value="ECO:0007669"/>
    <property type="project" value="InterPro"/>
</dbReference>